<organism evidence="1 2">
    <name type="scientific">Pogonomyrmex barbatus</name>
    <name type="common">red harvester ant</name>
    <dbReference type="NCBI Taxonomy" id="144034"/>
    <lineage>
        <taxon>Eukaryota</taxon>
        <taxon>Metazoa</taxon>
        <taxon>Ecdysozoa</taxon>
        <taxon>Arthropoda</taxon>
        <taxon>Hexapoda</taxon>
        <taxon>Insecta</taxon>
        <taxon>Pterygota</taxon>
        <taxon>Neoptera</taxon>
        <taxon>Endopterygota</taxon>
        <taxon>Hymenoptera</taxon>
        <taxon>Apocrita</taxon>
        <taxon>Aculeata</taxon>
        <taxon>Formicoidea</taxon>
        <taxon>Formicidae</taxon>
        <taxon>Myrmicinae</taxon>
        <taxon>Pogonomyrmex</taxon>
    </lineage>
</organism>
<evidence type="ECO:0000313" key="2">
    <source>
        <dbReference type="RefSeq" id="XP_011642143.1"/>
    </source>
</evidence>
<dbReference type="SUPFAM" id="SSF53474">
    <property type="entry name" value="alpha/beta-Hydrolases"/>
    <property type="match status" value="1"/>
</dbReference>
<proteinExistence type="predicted"/>
<keyword evidence="1" id="KW-1185">Reference proteome</keyword>
<dbReference type="OrthoDB" id="408631at2759"/>
<name>A0A6I9WHG4_9HYME</name>
<sequence>MPTVDETDWPPYTRDNPKYFIWDAEKSGFGRGPRTTACAFWNEFLPRLKGVPDPTPEACKSAMASSVTAGVGELRGSTTIASILLLPVLVVYRFI</sequence>
<dbReference type="KEGG" id="pbar:105430328"/>
<dbReference type="GeneID" id="105430328"/>
<dbReference type="InterPro" id="IPR029058">
    <property type="entry name" value="AB_hydrolase_fold"/>
</dbReference>
<dbReference type="Gene3D" id="3.40.50.1820">
    <property type="entry name" value="alpha/beta hydrolase"/>
    <property type="match status" value="1"/>
</dbReference>
<dbReference type="AlphaFoldDB" id="A0A6I9WHG4"/>
<dbReference type="RefSeq" id="XP_011642143.1">
    <property type="nucleotide sequence ID" value="XM_011643841.2"/>
</dbReference>
<reference evidence="2" key="1">
    <citation type="submission" date="2025-08" db="UniProtKB">
        <authorList>
            <consortium name="RefSeq"/>
        </authorList>
    </citation>
    <scope>IDENTIFICATION</scope>
</reference>
<accession>A0A6I9WHG4</accession>
<evidence type="ECO:0000313" key="1">
    <source>
        <dbReference type="Proteomes" id="UP000504615"/>
    </source>
</evidence>
<protein>
    <submittedName>
        <fullName evidence="2">Acetylcholinesterase-like</fullName>
    </submittedName>
</protein>
<gene>
    <name evidence="2" type="primary">LOC105430328</name>
</gene>
<dbReference type="Proteomes" id="UP000504615">
    <property type="component" value="Unplaced"/>
</dbReference>